<dbReference type="Proteomes" id="UP001139521">
    <property type="component" value="Unassembled WGS sequence"/>
</dbReference>
<dbReference type="RefSeq" id="WP_249603551.1">
    <property type="nucleotide sequence ID" value="NZ_JAKHSK010000063.1"/>
</dbReference>
<comment type="caution">
    <text evidence="1">The sequence shown here is derived from an EMBL/GenBank/DDBJ whole genome shotgun (WGS) entry which is preliminary data.</text>
</comment>
<sequence length="105" mass="12060">MMDKDWKLKLRYGKTKTEFKHFTVLADGIVGELKDGFECEPGNAWMSMKTWANSADESADMIQYVGRQIGFECKGKIEIYETEPTEPPKDEPYGYGINFTPYDAE</sequence>
<dbReference type="AlphaFoldDB" id="A0A9X2CM84"/>
<keyword evidence="2" id="KW-1185">Reference proteome</keyword>
<organism evidence="1 2">
    <name type="scientific">Zunongwangia pacifica</name>
    <dbReference type="NCBI Taxonomy" id="2911062"/>
    <lineage>
        <taxon>Bacteria</taxon>
        <taxon>Pseudomonadati</taxon>
        <taxon>Bacteroidota</taxon>
        <taxon>Flavobacteriia</taxon>
        <taxon>Flavobacteriales</taxon>
        <taxon>Flavobacteriaceae</taxon>
        <taxon>Zunongwangia</taxon>
    </lineage>
</organism>
<protein>
    <submittedName>
        <fullName evidence="1">Uncharacterized protein</fullName>
    </submittedName>
</protein>
<proteinExistence type="predicted"/>
<dbReference type="EMBL" id="JAKHSK010000063">
    <property type="protein sequence ID" value="MCL6220876.1"/>
    <property type="molecule type" value="Genomic_DNA"/>
</dbReference>
<evidence type="ECO:0000313" key="2">
    <source>
        <dbReference type="Proteomes" id="UP001139521"/>
    </source>
</evidence>
<evidence type="ECO:0000313" key="1">
    <source>
        <dbReference type="EMBL" id="MCL6220876.1"/>
    </source>
</evidence>
<name>A0A9X2CM84_9FLAO</name>
<reference evidence="1" key="1">
    <citation type="submission" date="2022-01" db="EMBL/GenBank/DDBJ databases">
        <title>Genome sequencing of Zunongwangia sp. M21534 genome.</title>
        <authorList>
            <person name="Chen Y."/>
            <person name="Dong C."/>
            <person name="Shao Z."/>
        </authorList>
    </citation>
    <scope>NUCLEOTIDE SEQUENCE</scope>
    <source>
        <strain evidence="1">MCCC M21534</strain>
    </source>
</reference>
<accession>A0A9X2CM84</accession>
<gene>
    <name evidence="1" type="ORF">L1967_21510</name>
</gene>